<sequence length="102" mass="10581">MKKMLTLIIFTLPLMLWAQSTTVSGTVKDADTGEALAGANVIIEGTSMGAATNYSGSFTINNVPSGSKVTASMIGYGSQTLTAGPMLQFKLEKGSVKMTGLE</sequence>
<proteinExistence type="predicted"/>
<name>A0A382EWW1_9ZZZZ</name>
<organism evidence="1">
    <name type="scientific">marine metagenome</name>
    <dbReference type="NCBI Taxonomy" id="408172"/>
    <lineage>
        <taxon>unclassified sequences</taxon>
        <taxon>metagenomes</taxon>
        <taxon>ecological metagenomes</taxon>
    </lineage>
</organism>
<feature type="non-terminal residue" evidence="1">
    <location>
        <position position="102"/>
    </location>
</feature>
<dbReference type="EMBL" id="UINC01046645">
    <property type="protein sequence ID" value="SVB54929.1"/>
    <property type="molecule type" value="Genomic_DNA"/>
</dbReference>
<dbReference type="AlphaFoldDB" id="A0A382EWW1"/>
<dbReference type="InterPro" id="IPR008969">
    <property type="entry name" value="CarboxyPept-like_regulatory"/>
</dbReference>
<gene>
    <name evidence="1" type="ORF">METZ01_LOCUS207783</name>
</gene>
<reference evidence="1" key="1">
    <citation type="submission" date="2018-05" db="EMBL/GenBank/DDBJ databases">
        <authorList>
            <person name="Lanie J.A."/>
            <person name="Ng W.-L."/>
            <person name="Kazmierczak K.M."/>
            <person name="Andrzejewski T.M."/>
            <person name="Davidsen T.M."/>
            <person name="Wayne K.J."/>
            <person name="Tettelin H."/>
            <person name="Glass J.I."/>
            <person name="Rusch D."/>
            <person name="Podicherti R."/>
            <person name="Tsui H.-C.T."/>
            <person name="Winkler M.E."/>
        </authorList>
    </citation>
    <scope>NUCLEOTIDE SEQUENCE</scope>
</reference>
<evidence type="ECO:0008006" key="2">
    <source>
        <dbReference type="Google" id="ProtNLM"/>
    </source>
</evidence>
<accession>A0A382EWW1</accession>
<protein>
    <recommendedName>
        <fullName evidence="2">TonB-dependent receptor plug domain-containing protein</fullName>
    </recommendedName>
</protein>
<dbReference type="Pfam" id="PF13715">
    <property type="entry name" value="CarbopepD_reg_2"/>
    <property type="match status" value="1"/>
</dbReference>
<dbReference type="Gene3D" id="2.60.40.1120">
    <property type="entry name" value="Carboxypeptidase-like, regulatory domain"/>
    <property type="match status" value="1"/>
</dbReference>
<evidence type="ECO:0000313" key="1">
    <source>
        <dbReference type="EMBL" id="SVB54929.1"/>
    </source>
</evidence>
<dbReference type="SUPFAM" id="SSF49464">
    <property type="entry name" value="Carboxypeptidase regulatory domain-like"/>
    <property type="match status" value="1"/>
</dbReference>